<comment type="caution">
    <text evidence="2">The sequence shown here is derived from an EMBL/GenBank/DDBJ whole genome shotgun (WGS) entry which is preliminary data.</text>
</comment>
<dbReference type="OrthoDB" id="843225at2759"/>
<name>A0A8T3B3W3_DENNO</name>
<feature type="domain" description="UspA" evidence="1">
    <location>
        <begin position="13"/>
        <end position="163"/>
    </location>
</feature>
<accession>A0A8T3B3W3</accession>
<dbReference type="AlphaFoldDB" id="A0A8T3B3W3"/>
<dbReference type="Proteomes" id="UP000829196">
    <property type="component" value="Unassembled WGS sequence"/>
</dbReference>
<dbReference type="InterPro" id="IPR006016">
    <property type="entry name" value="UspA"/>
</dbReference>
<dbReference type="SUPFAM" id="SSF52402">
    <property type="entry name" value="Adenine nucleotide alpha hydrolases-like"/>
    <property type="match status" value="1"/>
</dbReference>
<sequence length="169" mass="18216">MAVVEAAGEKEQKVILVGLTNCKESFYALDWTLRHHFSGEAKPGAAASKLVVVYAKPTPSSVIGFGGLGSVDILPFIEPSLSEIATSVIAEARELCVAKTTGEVVYEVIEGDASTVLCDAVEKFQADLLVLGSYGYPSIKRTVIRSVKDYCAHYARCNVMIVKQPMQEN</sequence>
<dbReference type="Pfam" id="PF00582">
    <property type="entry name" value="Usp"/>
    <property type="match status" value="1"/>
</dbReference>
<dbReference type="CDD" id="cd23659">
    <property type="entry name" value="USP_At3g01520-like"/>
    <property type="match status" value="1"/>
</dbReference>
<reference evidence="2" key="1">
    <citation type="journal article" date="2022" name="Front. Genet.">
        <title>Chromosome-Scale Assembly of the Dendrobium nobile Genome Provides Insights Into the Molecular Mechanism of the Biosynthesis of the Medicinal Active Ingredient of Dendrobium.</title>
        <authorList>
            <person name="Xu Q."/>
            <person name="Niu S.-C."/>
            <person name="Li K.-L."/>
            <person name="Zheng P.-J."/>
            <person name="Zhang X.-J."/>
            <person name="Jia Y."/>
            <person name="Liu Y."/>
            <person name="Niu Y.-X."/>
            <person name="Yu L.-H."/>
            <person name="Chen D.-F."/>
            <person name="Zhang G.-Q."/>
        </authorList>
    </citation>
    <scope>NUCLEOTIDE SEQUENCE</scope>
    <source>
        <tissue evidence="2">Leaf</tissue>
    </source>
</reference>
<keyword evidence="3" id="KW-1185">Reference proteome</keyword>
<dbReference type="InterPro" id="IPR006015">
    <property type="entry name" value="Universal_stress_UspA"/>
</dbReference>
<evidence type="ECO:0000259" key="1">
    <source>
        <dbReference type="Pfam" id="PF00582"/>
    </source>
</evidence>
<dbReference type="PANTHER" id="PTHR46553">
    <property type="entry name" value="ADENINE NUCLEOTIDE ALPHA HYDROLASES-LIKE SUPERFAMILY PROTEIN"/>
    <property type="match status" value="1"/>
</dbReference>
<proteinExistence type="predicted"/>
<dbReference type="SMR" id="A0A8T3B3W3"/>
<dbReference type="PANTHER" id="PTHR46553:SF3">
    <property type="entry name" value="ADENINE NUCLEOTIDE ALPHA HYDROLASES-LIKE SUPERFAMILY PROTEIN"/>
    <property type="match status" value="1"/>
</dbReference>
<organism evidence="2 3">
    <name type="scientific">Dendrobium nobile</name>
    <name type="common">Orchid</name>
    <dbReference type="NCBI Taxonomy" id="94219"/>
    <lineage>
        <taxon>Eukaryota</taxon>
        <taxon>Viridiplantae</taxon>
        <taxon>Streptophyta</taxon>
        <taxon>Embryophyta</taxon>
        <taxon>Tracheophyta</taxon>
        <taxon>Spermatophyta</taxon>
        <taxon>Magnoliopsida</taxon>
        <taxon>Liliopsida</taxon>
        <taxon>Asparagales</taxon>
        <taxon>Orchidaceae</taxon>
        <taxon>Epidendroideae</taxon>
        <taxon>Malaxideae</taxon>
        <taxon>Dendrobiinae</taxon>
        <taxon>Dendrobium</taxon>
    </lineage>
</organism>
<protein>
    <recommendedName>
        <fullName evidence="1">UspA domain-containing protein</fullName>
    </recommendedName>
</protein>
<dbReference type="Gene3D" id="3.40.50.620">
    <property type="entry name" value="HUPs"/>
    <property type="match status" value="1"/>
</dbReference>
<gene>
    <name evidence="2" type="ORF">KFK09_015229</name>
</gene>
<evidence type="ECO:0000313" key="2">
    <source>
        <dbReference type="EMBL" id="KAI0504277.1"/>
    </source>
</evidence>
<dbReference type="PRINTS" id="PR01438">
    <property type="entry name" value="UNVRSLSTRESS"/>
</dbReference>
<evidence type="ECO:0000313" key="3">
    <source>
        <dbReference type="Proteomes" id="UP000829196"/>
    </source>
</evidence>
<dbReference type="EMBL" id="JAGYWB010000011">
    <property type="protein sequence ID" value="KAI0504277.1"/>
    <property type="molecule type" value="Genomic_DNA"/>
</dbReference>
<dbReference type="InterPro" id="IPR014729">
    <property type="entry name" value="Rossmann-like_a/b/a_fold"/>
</dbReference>